<dbReference type="PANTHER" id="PTHR33055">
    <property type="entry name" value="TRANSPOSASE FOR INSERTION SEQUENCE ELEMENT IS1111A"/>
    <property type="match status" value="1"/>
</dbReference>
<dbReference type="PANTHER" id="PTHR33055:SF15">
    <property type="entry name" value="TRANSPOSASE-RELATED"/>
    <property type="match status" value="1"/>
</dbReference>
<dbReference type="GO" id="GO:0004803">
    <property type="term" value="F:transposase activity"/>
    <property type="evidence" value="ECO:0007669"/>
    <property type="project" value="InterPro"/>
</dbReference>
<name>A0A559IYD3_9BACL</name>
<protein>
    <submittedName>
        <fullName evidence="2">IS110 family transposase</fullName>
    </submittedName>
</protein>
<accession>A0A559IYD3</accession>
<proteinExistence type="predicted"/>
<dbReference type="InterPro" id="IPR047650">
    <property type="entry name" value="Transpos_IS110"/>
</dbReference>
<sequence>MKQLTDFTGQDSSVYESGTFKTKQNGIWKRGSAYLRIALYQATVAGISKQIHGPRNPILRKYYQQKCQEGKPTKLAIVATSNKPSRMIFGILSSSIPFQDNQQ</sequence>
<dbReference type="OrthoDB" id="9790935at2"/>
<reference evidence="2 3" key="1">
    <citation type="submission" date="2019-07" db="EMBL/GenBank/DDBJ databases">
        <authorList>
            <person name="Kim J."/>
        </authorList>
    </citation>
    <scope>NUCLEOTIDE SEQUENCE [LARGE SCALE GENOMIC DNA]</scope>
    <source>
        <strain evidence="2 3">N4</strain>
    </source>
</reference>
<dbReference type="EMBL" id="VNJK01000001">
    <property type="protein sequence ID" value="TVX92628.1"/>
    <property type="molecule type" value="Genomic_DNA"/>
</dbReference>
<evidence type="ECO:0000259" key="1">
    <source>
        <dbReference type="Pfam" id="PF02371"/>
    </source>
</evidence>
<dbReference type="AlphaFoldDB" id="A0A559IYD3"/>
<feature type="domain" description="Transposase IS116/IS110/IS902 C-terminal" evidence="1">
    <location>
        <begin position="2"/>
        <end position="64"/>
    </location>
</feature>
<dbReference type="Pfam" id="PF02371">
    <property type="entry name" value="Transposase_20"/>
    <property type="match status" value="1"/>
</dbReference>
<evidence type="ECO:0000313" key="2">
    <source>
        <dbReference type="EMBL" id="TVX92628.1"/>
    </source>
</evidence>
<dbReference type="GO" id="GO:0003677">
    <property type="term" value="F:DNA binding"/>
    <property type="evidence" value="ECO:0007669"/>
    <property type="project" value="InterPro"/>
</dbReference>
<keyword evidence="3" id="KW-1185">Reference proteome</keyword>
<organism evidence="2 3">
    <name type="scientific">Paenibacillus agilis</name>
    <dbReference type="NCBI Taxonomy" id="3020863"/>
    <lineage>
        <taxon>Bacteria</taxon>
        <taxon>Bacillati</taxon>
        <taxon>Bacillota</taxon>
        <taxon>Bacilli</taxon>
        <taxon>Bacillales</taxon>
        <taxon>Paenibacillaceae</taxon>
        <taxon>Paenibacillus</taxon>
    </lineage>
</organism>
<gene>
    <name evidence="2" type="ORF">FPZ44_05945</name>
</gene>
<dbReference type="RefSeq" id="WP_144988271.1">
    <property type="nucleotide sequence ID" value="NZ_VNJK01000001.1"/>
</dbReference>
<evidence type="ECO:0000313" key="3">
    <source>
        <dbReference type="Proteomes" id="UP000318102"/>
    </source>
</evidence>
<comment type="caution">
    <text evidence="2">The sequence shown here is derived from an EMBL/GenBank/DDBJ whole genome shotgun (WGS) entry which is preliminary data.</text>
</comment>
<dbReference type="InterPro" id="IPR003346">
    <property type="entry name" value="Transposase_20"/>
</dbReference>
<dbReference type="Proteomes" id="UP000318102">
    <property type="component" value="Unassembled WGS sequence"/>
</dbReference>
<dbReference type="GO" id="GO:0006313">
    <property type="term" value="P:DNA transposition"/>
    <property type="evidence" value="ECO:0007669"/>
    <property type="project" value="InterPro"/>
</dbReference>